<evidence type="ECO:0000259" key="2">
    <source>
        <dbReference type="PROSITE" id="PS50093"/>
    </source>
</evidence>
<name>A0A921MQY1_9BACT</name>
<dbReference type="InterPro" id="IPR032181">
    <property type="entry name" value="DUF5013"/>
</dbReference>
<evidence type="ECO:0000256" key="1">
    <source>
        <dbReference type="SAM" id="SignalP"/>
    </source>
</evidence>
<feature type="domain" description="PKD" evidence="2">
    <location>
        <begin position="216"/>
        <end position="247"/>
    </location>
</feature>
<dbReference type="PROSITE" id="PS50093">
    <property type="entry name" value="PKD"/>
    <property type="match status" value="1"/>
</dbReference>
<protein>
    <submittedName>
        <fullName evidence="3">DUF5013 domain-containing protein</fullName>
    </submittedName>
</protein>
<sequence>MIRLKNILALMCIVGLAFSSCRYVEIADADYLDQTIYMPAAVSGIYQVNDTNSFGTYKYQLDLENNKLVIPLGIYRSGVDSKGSVVIDILVNNDTIQGLNEIGASEDPEYDPYVVIPEDKYSFPEQVVIPDGADNVIFNMTVDLDYLATQPDTKLGVAFEIQSNAIEVNQELNLTVLELNTNFIVPTAEFSITVDPGNDRKLIFTNLSSYAKECVWDFGDGNVRTTMQDTVQHCYADYKEYKVSMTVKGITEKPVVNDKLIKIWQNITADYIKNPGDPFLRSDNRTGVVGNLADWSITDNLKTTKSGGEYYGGYVKNQEIDGTVYMGLMDLFSLDAVQNGKIWQTIDLPAGSYRLTTTPVLFTGENDCYFAVIKGNEMPDAEALENSTVLAKQFFNSMPDTDLELTFTMEAAGQVTIGFVVNTQAPPKGVFNEVMIQKVGLYK</sequence>
<dbReference type="Pfam" id="PF08522">
    <property type="entry name" value="BT_3987-like_N"/>
    <property type="match status" value="1"/>
</dbReference>
<evidence type="ECO:0000313" key="4">
    <source>
        <dbReference type="Proteomes" id="UP000757103"/>
    </source>
</evidence>
<dbReference type="RefSeq" id="WP_273306069.1">
    <property type="nucleotide sequence ID" value="NZ_DYUD01000018.1"/>
</dbReference>
<comment type="caution">
    <text evidence="3">The sequence shown here is derived from an EMBL/GenBank/DDBJ whole genome shotgun (WGS) entry which is preliminary data.</text>
</comment>
<feature type="chain" id="PRO_5036926783" evidence="1">
    <location>
        <begin position="20"/>
        <end position="443"/>
    </location>
</feature>
<dbReference type="PROSITE" id="PS51257">
    <property type="entry name" value="PROKAR_LIPOPROTEIN"/>
    <property type="match status" value="1"/>
</dbReference>
<accession>A0A921MQY1</accession>
<dbReference type="AlphaFoldDB" id="A0A921MQY1"/>
<dbReference type="InterPro" id="IPR013783">
    <property type="entry name" value="Ig-like_fold"/>
</dbReference>
<dbReference type="InterPro" id="IPR035986">
    <property type="entry name" value="PKD_dom_sf"/>
</dbReference>
<dbReference type="Gene3D" id="2.60.40.10">
    <property type="entry name" value="Immunoglobulins"/>
    <property type="match status" value="1"/>
</dbReference>
<dbReference type="InterPro" id="IPR013728">
    <property type="entry name" value="BT_3987-like_N"/>
</dbReference>
<gene>
    <name evidence="3" type="ORF">K8U91_06070</name>
</gene>
<dbReference type="Proteomes" id="UP000757103">
    <property type="component" value="Unassembled WGS sequence"/>
</dbReference>
<evidence type="ECO:0000313" key="3">
    <source>
        <dbReference type="EMBL" id="HJG89023.1"/>
    </source>
</evidence>
<feature type="signal peptide" evidence="1">
    <location>
        <begin position="1"/>
        <end position="19"/>
    </location>
</feature>
<keyword evidence="1" id="KW-0732">Signal</keyword>
<dbReference type="CDD" id="cd00146">
    <property type="entry name" value="PKD"/>
    <property type="match status" value="1"/>
</dbReference>
<proteinExistence type="predicted"/>
<dbReference type="SUPFAM" id="SSF49299">
    <property type="entry name" value="PKD domain"/>
    <property type="match status" value="1"/>
</dbReference>
<dbReference type="Pfam" id="PF00801">
    <property type="entry name" value="PKD"/>
    <property type="match status" value="1"/>
</dbReference>
<dbReference type="Pfam" id="PF16405">
    <property type="entry name" value="DUF5013"/>
    <property type="match status" value="1"/>
</dbReference>
<dbReference type="EMBL" id="DYUD01000018">
    <property type="protein sequence ID" value="HJG89023.1"/>
    <property type="molecule type" value="Genomic_DNA"/>
</dbReference>
<dbReference type="InterPro" id="IPR000601">
    <property type="entry name" value="PKD_dom"/>
</dbReference>
<reference evidence="3" key="2">
    <citation type="submission" date="2021-09" db="EMBL/GenBank/DDBJ databases">
        <authorList>
            <person name="Gilroy R."/>
        </authorList>
    </citation>
    <scope>NUCLEOTIDE SEQUENCE</scope>
    <source>
        <strain evidence="3">CHK121-7720</strain>
    </source>
</reference>
<reference evidence="3" key="1">
    <citation type="journal article" date="2021" name="PeerJ">
        <title>Extensive microbial diversity within the chicken gut microbiome revealed by metagenomics and culture.</title>
        <authorList>
            <person name="Gilroy R."/>
            <person name="Ravi A."/>
            <person name="Getino M."/>
            <person name="Pursley I."/>
            <person name="Horton D.L."/>
            <person name="Alikhan N.F."/>
            <person name="Baker D."/>
            <person name="Gharbi K."/>
            <person name="Hall N."/>
            <person name="Watson M."/>
            <person name="Adriaenssens E.M."/>
            <person name="Foster-Nyarko E."/>
            <person name="Jarju S."/>
            <person name="Secka A."/>
            <person name="Antonio M."/>
            <person name="Oren A."/>
            <person name="Chaudhuri R.R."/>
            <person name="La Ragione R."/>
            <person name="Hildebrand F."/>
            <person name="Pallen M.J."/>
        </authorList>
    </citation>
    <scope>NUCLEOTIDE SEQUENCE</scope>
    <source>
        <strain evidence="3">CHK121-7720</strain>
    </source>
</reference>
<dbReference type="Gene3D" id="2.60.40.1740">
    <property type="entry name" value="hypothetical protein (bacova_03559)"/>
    <property type="match status" value="1"/>
</dbReference>
<organism evidence="3 4">
    <name type="scientific">Barnesiella viscericola</name>
    <dbReference type="NCBI Taxonomy" id="397865"/>
    <lineage>
        <taxon>Bacteria</taxon>
        <taxon>Pseudomonadati</taxon>
        <taxon>Bacteroidota</taxon>
        <taxon>Bacteroidia</taxon>
        <taxon>Bacteroidales</taxon>
        <taxon>Barnesiellaceae</taxon>
        <taxon>Barnesiella</taxon>
    </lineage>
</organism>